<evidence type="ECO:0000256" key="6">
    <source>
        <dbReference type="ARBA" id="ARBA00023239"/>
    </source>
</evidence>
<dbReference type="SUPFAM" id="SSF55620">
    <property type="entry name" value="Tetrahydrobiopterin biosynthesis enzymes-like"/>
    <property type="match status" value="1"/>
</dbReference>
<dbReference type="PANTHER" id="PTHR42844">
    <property type="entry name" value="DIHYDRONEOPTERIN ALDOLASE 1-RELATED"/>
    <property type="match status" value="1"/>
</dbReference>
<dbReference type="GO" id="GO:0046656">
    <property type="term" value="P:folic acid biosynthetic process"/>
    <property type="evidence" value="ECO:0007669"/>
    <property type="project" value="UniProtKB-KW"/>
</dbReference>
<dbReference type="AlphaFoldDB" id="A0A645C3R1"/>
<dbReference type="Pfam" id="PF02152">
    <property type="entry name" value="FolB"/>
    <property type="match status" value="1"/>
</dbReference>
<proteinExistence type="inferred from homology"/>
<dbReference type="PANTHER" id="PTHR42844:SF1">
    <property type="entry name" value="DIHYDRONEOPTERIN ALDOLASE 1-RELATED"/>
    <property type="match status" value="1"/>
</dbReference>
<dbReference type="InterPro" id="IPR006156">
    <property type="entry name" value="Dihydroneopterin_aldolase"/>
</dbReference>
<reference evidence="9" key="1">
    <citation type="submission" date="2019-08" db="EMBL/GenBank/DDBJ databases">
        <authorList>
            <person name="Kucharzyk K."/>
            <person name="Murdoch R.W."/>
            <person name="Higgins S."/>
            <person name="Loffler F."/>
        </authorList>
    </citation>
    <scope>NUCLEOTIDE SEQUENCE</scope>
</reference>
<dbReference type="SMART" id="SM00905">
    <property type="entry name" value="FolB"/>
    <property type="match status" value="1"/>
</dbReference>
<keyword evidence="6 9" id="KW-0456">Lyase</keyword>
<dbReference type="GO" id="GO:0005737">
    <property type="term" value="C:cytoplasm"/>
    <property type="evidence" value="ECO:0007669"/>
    <property type="project" value="TreeGrafter"/>
</dbReference>
<comment type="similarity">
    <text evidence="3">Belongs to the DHNA family.</text>
</comment>
<name>A0A645C3R1_9ZZZZ</name>
<dbReference type="FunFam" id="3.30.1130.10:FF:000003">
    <property type="entry name" value="7,8-dihydroneopterin aldolase"/>
    <property type="match status" value="1"/>
</dbReference>
<protein>
    <recommendedName>
        <fullName evidence="4">dihydroneopterin aldolase</fullName>
        <ecNumber evidence="4">4.1.2.25</ecNumber>
    </recommendedName>
    <alternativeName>
        <fullName evidence="7">7,8-dihydroneopterin aldolase</fullName>
    </alternativeName>
</protein>
<evidence type="ECO:0000259" key="8">
    <source>
        <dbReference type="SMART" id="SM00905"/>
    </source>
</evidence>
<evidence type="ECO:0000256" key="3">
    <source>
        <dbReference type="ARBA" id="ARBA00005708"/>
    </source>
</evidence>
<dbReference type="GO" id="GO:0004150">
    <property type="term" value="F:dihydroneopterin aldolase activity"/>
    <property type="evidence" value="ECO:0007669"/>
    <property type="project" value="UniProtKB-EC"/>
</dbReference>
<dbReference type="NCBIfam" id="TIGR00525">
    <property type="entry name" value="folB"/>
    <property type="match status" value="1"/>
</dbReference>
<comment type="caution">
    <text evidence="9">The sequence shown here is derived from an EMBL/GenBank/DDBJ whole genome shotgun (WGS) entry which is preliminary data.</text>
</comment>
<keyword evidence="5" id="KW-0289">Folate biosynthesis</keyword>
<gene>
    <name evidence="9" type="primary">folB_18</name>
    <name evidence="9" type="ORF">SDC9_119265</name>
</gene>
<evidence type="ECO:0000256" key="2">
    <source>
        <dbReference type="ARBA" id="ARBA00005013"/>
    </source>
</evidence>
<dbReference type="InterPro" id="IPR006157">
    <property type="entry name" value="FolB_dom"/>
</dbReference>
<evidence type="ECO:0000256" key="4">
    <source>
        <dbReference type="ARBA" id="ARBA00013043"/>
    </source>
</evidence>
<evidence type="ECO:0000256" key="1">
    <source>
        <dbReference type="ARBA" id="ARBA00001353"/>
    </source>
</evidence>
<comment type="catalytic activity">
    <reaction evidence="1">
        <text>7,8-dihydroneopterin = 6-hydroxymethyl-7,8-dihydropterin + glycolaldehyde</text>
        <dbReference type="Rhea" id="RHEA:10540"/>
        <dbReference type="ChEBI" id="CHEBI:17001"/>
        <dbReference type="ChEBI" id="CHEBI:17071"/>
        <dbReference type="ChEBI" id="CHEBI:44841"/>
        <dbReference type="EC" id="4.1.2.25"/>
    </reaction>
</comment>
<sequence>MVFYAYHGVFDYEREHGQRFYVDVELGTDMKEAGELDDLNFAVDYTTVYKKVKEIAETYRCKLLESLASNISDELLKFDRIDSVTVRIRKPAVPIPGQIDYVQLEVTRRR</sequence>
<dbReference type="CDD" id="cd00534">
    <property type="entry name" value="DHNA_DHNTPE"/>
    <property type="match status" value="1"/>
</dbReference>
<dbReference type="EMBL" id="VSSQ01024661">
    <property type="protein sequence ID" value="MPM72292.1"/>
    <property type="molecule type" value="Genomic_DNA"/>
</dbReference>
<feature type="domain" description="Dihydroneopterin aldolase/epimerase" evidence="8">
    <location>
        <begin position="1"/>
        <end position="108"/>
    </location>
</feature>
<dbReference type="InterPro" id="IPR043133">
    <property type="entry name" value="GTP-CH-I_C/QueF"/>
</dbReference>
<organism evidence="9">
    <name type="scientific">bioreactor metagenome</name>
    <dbReference type="NCBI Taxonomy" id="1076179"/>
    <lineage>
        <taxon>unclassified sequences</taxon>
        <taxon>metagenomes</taxon>
        <taxon>ecological metagenomes</taxon>
    </lineage>
</organism>
<dbReference type="EC" id="4.1.2.25" evidence="4"/>
<evidence type="ECO:0000256" key="5">
    <source>
        <dbReference type="ARBA" id="ARBA00022909"/>
    </source>
</evidence>
<comment type="pathway">
    <text evidence="2">Cofactor biosynthesis; tetrahydrofolate biosynthesis; 2-amino-4-hydroxy-6-hydroxymethyl-7,8-dihydropteridine diphosphate from 7,8-dihydroneopterin triphosphate: step 3/4.</text>
</comment>
<accession>A0A645C3R1</accession>
<dbReference type="NCBIfam" id="TIGR00526">
    <property type="entry name" value="folB_dom"/>
    <property type="match status" value="1"/>
</dbReference>
<evidence type="ECO:0000256" key="7">
    <source>
        <dbReference type="ARBA" id="ARBA00032903"/>
    </source>
</evidence>
<evidence type="ECO:0000313" key="9">
    <source>
        <dbReference type="EMBL" id="MPM72292.1"/>
    </source>
</evidence>
<dbReference type="Gene3D" id="3.30.1130.10">
    <property type="match status" value="1"/>
</dbReference>